<feature type="domain" description="Radical SAM core" evidence="7">
    <location>
        <begin position="12"/>
        <end position="127"/>
    </location>
</feature>
<evidence type="ECO:0000256" key="5">
    <source>
        <dbReference type="ARBA" id="ARBA00023004"/>
    </source>
</evidence>
<dbReference type="SUPFAM" id="SSF102114">
    <property type="entry name" value="Radical SAM enzymes"/>
    <property type="match status" value="1"/>
</dbReference>
<dbReference type="InterPro" id="IPR058240">
    <property type="entry name" value="rSAM_sf"/>
</dbReference>
<proteinExistence type="predicted"/>
<dbReference type="GO" id="GO:0003824">
    <property type="term" value="F:catalytic activity"/>
    <property type="evidence" value="ECO:0007669"/>
    <property type="project" value="InterPro"/>
</dbReference>
<reference evidence="8" key="1">
    <citation type="submission" date="2014-08" db="EMBL/GenBank/DDBJ databases">
        <authorList>
            <person name="Wibberg D."/>
        </authorList>
    </citation>
    <scope>NUCLEOTIDE SEQUENCE</scope>
</reference>
<dbReference type="CDD" id="cd01335">
    <property type="entry name" value="Radical_SAM"/>
    <property type="match status" value="1"/>
</dbReference>
<dbReference type="InterPro" id="IPR013785">
    <property type="entry name" value="Aldolase_TIM"/>
</dbReference>
<dbReference type="PATRIC" id="fig|2162.9.peg.879"/>
<evidence type="ECO:0000313" key="8">
    <source>
        <dbReference type="EMBL" id="CEA13202.1"/>
    </source>
</evidence>
<dbReference type="Pfam" id="PF04055">
    <property type="entry name" value="Radical_SAM"/>
    <property type="match status" value="1"/>
</dbReference>
<dbReference type="GO" id="GO:0046872">
    <property type="term" value="F:metal ion binding"/>
    <property type="evidence" value="ECO:0007669"/>
    <property type="project" value="UniProtKB-KW"/>
</dbReference>
<name>A0A090I7S0_METFO</name>
<keyword evidence="4" id="KW-0479">Metal-binding</keyword>
<dbReference type="InterPro" id="IPR007197">
    <property type="entry name" value="rSAM"/>
</dbReference>
<comment type="cofactor">
    <cofactor evidence="1">
        <name>[4Fe-4S] cluster</name>
        <dbReference type="ChEBI" id="CHEBI:49883"/>
    </cofactor>
</comment>
<sequence length="324" mass="36972">MEADIVNGIKALVEQKINDYNRFIVSWYGGEPLLALDIIHELSDEFIDICDDVPYFSFLTTNGYLLTPDVVKSLLKRQVKGFQITLDGYKSYHNKMRKLKNNKGTYDKIIDNLMEMRKINGDFNVTIRINFNNDTLPSMGNLFNEISPLAEDSRFNVYFRPVGKWGGDNDSNFDICDRGFAKLKIMEFNDNASKLGFSDQFLKQYLMSQGNACFASKESSLLVRSDGVLCKCLLGLDDPINNVGKLTKDGDLIINKKKWDLWTKLDDKDVSKCVDCWFFPSCQSRYCPLDTINNKKPSCPMTFAEYESMVKLVASGRQEVGDEI</sequence>
<evidence type="ECO:0000256" key="4">
    <source>
        <dbReference type="ARBA" id="ARBA00022723"/>
    </source>
</evidence>
<dbReference type="PANTHER" id="PTHR43787">
    <property type="entry name" value="FEMO COFACTOR BIOSYNTHESIS PROTEIN NIFB-RELATED"/>
    <property type="match status" value="1"/>
</dbReference>
<dbReference type="UniPathway" id="UPA00782"/>
<evidence type="ECO:0000256" key="1">
    <source>
        <dbReference type="ARBA" id="ARBA00001966"/>
    </source>
</evidence>
<gene>
    <name evidence="8" type="ORF">DSM1535_0849</name>
</gene>
<evidence type="ECO:0000256" key="6">
    <source>
        <dbReference type="ARBA" id="ARBA00023014"/>
    </source>
</evidence>
<protein>
    <submittedName>
        <fullName evidence="8">Radical SAM protein</fullName>
    </submittedName>
</protein>
<dbReference type="EMBL" id="LN515531">
    <property type="protein sequence ID" value="CEA13202.1"/>
    <property type="molecule type" value="Genomic_DNA"/>
</dbReference>
<evidence type="ECO:0000256" key="3">
    <source>
        <dbReference type="ARBA" id="ARBA00022691"/>
    </source>
</evidence>
<dbReference type="KEGG" id="mfi:DSM1535_0849"/>
<keyword evidence="5" id="KW-0408">Iron</keyword>
<accession>A0A090I7S0</accession>
<keyword evidence="6" id="KW-0411">Iron-sulfur</keyword>
<evidence type="ECO:0000259" key="7">
    <source>
        <dbReference type="Pfam" id="PF04055"/>
    </source>
</evidence>
<keyword evidence="2" id="KW-0004">4Fe-4S</keyword>
<dbReference type="Gene3D" id="3.20.20.70">
    <property type="entry name" value="Aldolase class I"/>
    <property type="match status" value="1"/>
</dbReference>
<keyword evidence="3" id="KW-0949">S-adenosyl-L-methionine</keyword>
<dbReference type="PANTHER" id="PTHR43787:SF3">
    <property type="entry name" value="ARYLSULFATASE REGULATORY PROTEIN"/>
    <property type="match status" value="1"/>
</dbReference>
<dbReference type="AlphaFoldDB" id="A0A090I7S0"/>
<dbReference type="GO" id="GO:0051539">
    <property type="term" value="F:4 iron, 4 sulfur cluster binding"/>
    <property type="evidence" value="ECO:0007669"/>
    <property type="project" value="UniProtKB-KW"/>
</dbReference>
<organism evidence="8">
    <name type="scientific">Methanobacterium formicicum</name>
    <dbReference type="NCBI Taxonomy" id="2162"/>
    <lineage>
        <taxon>Archaea</taxon>
        <taxon>Methanobacteriati</taxon>
        <taxon>Methanobacteriota</taxon>
        <taxon>Methanomada group</taxon>
        <taxon>Methanobacteria</taxon>
        <taxon>Methanobacteriales</taxon>
        <taxon>Methanobacteriaceae</taxon>
        <taxon>Methanobacterium</taxon>
    </lineage>
</organism>
<evidence type="ECO:0000256" key="2">
    <source>
        <dbReference type="ARBA" id="ARBA00022485"/>
    </source>
</evidence>